<gene>
    <name evidence="1" type="ORF">OOU_Y34scaffold00094g4</name>
</gene>
<name>A0AA97P967_PYRO3</name>
<dbReference type="AlphaFoldDB" id="A0AA97P967"/>
<dbReference type="EMBL" id="JH793109">
    <property type="protein sequence ID" value="ELQ44214.1"/>
    <property type="molecule type" value="Genomic_DNA"/>
</dbReference>
<reference evidence="1" key="1">
    <citation type="journal article" date="2012" name="PLoS Genet.">
        <title>Comparative analysis of the genomes of two field isolates of the rice blast fungus Magnaporthe oryzae.</title>
        <authorList>
            <person name="Xue M."/>
            <person name="Yang J."/>
            <person name="Li Z."/>
            <person name="Hu S."/>
            <person name="Yao N."/>
            <person name="Dean R.A."/>
            <person name="Zhao W."/>
            <person name="Shen M."/>
            <person name="Zhang H."/>
            <person name="Li C."/>
            <person name="Liu L."/>
            <person name="Cao L."/>
            <person name="Xu X."/>
            <person name="Xing Y."/>
            <person name="Hsiang T."/>
            <person name="Zhang Z."/>
            <person name="Xu J.R."/>
            <person name="Peng Y.L."/>
        </authorList>
    </citation>
    <scope>NUCLEOTIDE SEQUENCE</scope>
    <source>
        <strain evidence="1">Y34</strain>
    </source>
</reference>
<accession>A0AA97P967</accession>
<proteinExistence type="predicted"/>
<evidence type="ECO:0000313" key="1">
    <source>
        <dbReference type="EMBL" id="ELQ44214.1"/>
    </source>
</evidence>
<sequence>MWNQKMEGDKATWSYNTLSDYICLTSPESGYTANSEKLVRSGHGQFEQRIDMTLK</sequence>
<organism evidence="1">
    <name type="scientific">Pyricularia oryzae (strain Y34)</name>
    <name type="common">Rice blast fungus</name>
    <name type="synonym">Magnaporthe oryzae</name>
    <dbReference type="NCBI Taxonomy" id="1143189"/>
    <lineage>
        <taxon>Eukaryota</taxon>
        <taxon>Fungi</taxon>
        <taxon>Dikarya</taxon>
        <taxon>Ascomycota</taxon>
        <taxon>Pezizomycotina</taxon>
        <taxon>Sordariomycetes</taxon>
        <taxon>Sordariomycetidae</taxon>
        <taxon>Magnaporthales</taxon>
        <taxon>Pyriculariaceae</taxon>
        <taxon>Pyricularia</taxon>
    </lineage>
</organism>
<protein>
    <submittedName>
        <fullName evidence="1">Uncharacterized protein</fullName>
    </submittedName>
</protein>
<dbReference type="Proteomes" id="UP000011086">
    <property type="component" value="Unassembled WGS sequence"/>
</dbReference>